<evidence type="ECO:0000256" key="3">
    <source>
        <dbReference type="ARBA" id="ARBA00023163"/>
    </source>
</evidence>
<keyword evidence="1" id="KW-0805">Transcription regulation</keyword>
<dbReference type="PROSITE" id="PS50949">
    <property type="entry name" value="HTH_GNTR"/>
    <property type="match status" value="1"/>
</dbReference>
<dbReference type="PRINTS" id="PR00035">
    <property type="entry name" value="HTHGNTR"/>
</dbReference>
<feature type="domain" description="HTH gntR-type" evidence="4">
    <location>
        <begin position="9"/>
        <end position="77"/>
    </location>
</feature>
<dbReference type="SUPFAM" id="SSF46785">
    <property type="entry name" value="Winged helix' DNA-binding domain"/>
    <property type="match status" value="1"/>
</dbReference>
<organism evidence="5 6">
    <name type="scientific">Streptococcus ovuberis</name>
    <dbReference type="NCBI Taxonomy" id="1936207"/>
    <lineage>
        <taxon>Bacteria</taxon>
        <taxon>Bacillati</taxon>
        <taxon>Bacillota</taxon>
        <taxon>Bacilli</taxon>
        <taxon>Lactobacillales</taxon>
        <taxon>Streptococcaceae</taxon>
        <taxon>Streptococcus</taxon>
    </lineage>
</organism>
<dbReference type="Pfam" id="PF00392">
    <property type="entry name" value="GntR"/>
    <property type="match status" value="1"/>
</dbReference>
<dbReference type="PANTHER" id="PTHR38445">
    <property type="entry name" value="HTH-TYPE TRANSCRIPTIONAL REPRESSOR YTRA"/>
    <property type="match status" value="1"/>
</dbReference>
<evidence type="ECO:0000313" key="6">
    <source>
        <dbReference type="Proteomes" id="UP000522720"/>
    </source>
</evidence>
<dbReference type="AlphaFoldDB" id="A0A7X6S0R4"/>
<dbReference type="InterPro" id="IPR000524">
    <property type="entry name" value="Tscrpt_reg_HTH_GntR"/>
</dbReference>
<dbReference type="Gene3D" id="1.10.10.10">
    <property type="entry name" value="Winged helix-like DNA-binding domain superfamily/Winged helix DNA-binding domain"/>
    <property type="match status" value="1"/>
</dbReference>
<dbReference type="RefSeq" id="WP_168549203.1">
    <property type="nucleotide sequence ID" value="NZ_JAAXPR010000009.1"/>
</dbReference>
<dbReference type="GO" id="GO:0003677">
    <property type="term" value="F:DNA binding"/>
    <property type="evidence" value="ECO:0007669"/>
    <property type="project" value="UniProtKB-KW"/>
</dbReference>
<dbReference type="InterPro" id="IPR036390">
    <property type="entry name" value="WH_DNA-bd_sf"/>
</dbReference>
<name>A0A7X6S0R4_9STRE</name>
<accession>A0A7X6S0R4</accession>
<dbReference type="InterPro" id="IPR036388">
    <property type="entry name" value="WH-like_DNA-bd_sf"/>
</dbReference>
<dbReference type="PANTHER" id="PTHR38445:SF6">
    <property type="entry name" value="GNTR-FAMILY TRANSCRIPTIONAL REGULATOR"/>
    <property type="match status" value="1"/>
</dbReference>
<dbReference type="EMBL" id="JAAXPR010000009">
    <property type="protein sequence ID" value="NKZ20448.1"/>
    <property type="molecule type" value="Genomic_DNA"/>
</dbReference>
<evidence type="ECO:0000256" key="2">
    <source>
        <dbReference type="ARBA" id="ARBA00023125"/>
    </source>
</evidence>
<keyword evidence="2" id="KW-0238">DNA-binding</keyword>
<evidence type="ECO:0000256" key="1">
    <source>
        <dbReference type="ARBA" id="ARBA00023015"/>
    </source>
</evidence>
<reference evidence="5 6" key="1">
    <citation type="submission" date="2020-04" db="EMBL/GenBank/DDBJ databases">
        <title>MicrobeNet Type strains.</title>
        <authorList>
            <person name="Nicholson A.C."/>
        </authorList>
    </citation>
    <scope>NUCLEOTIDE SEQUENCE [LARGE SCALE GENOMIC DNA]</scope>
    <source>
        <strain evidence="5 6">CCUG 69612</strain>
    </source>
</reference>
<dbReference type="Proteomes" id="UP000522720">
    <property type="component" value="Unassembled WGS sequence"/>
</dbReference>
<evidence type="ECO:0000313" key="5">
    <source>
        <dbReference type="EMBL" id="NKZ20448.1"/>
    </source>
</evidence>
<protein>
    <submittedName>
        <fullName evidence="5">GntR family transcriptional regulator</fullName>
    </submittedName>
</protein>
<proteinExistence type="predicted"/>
<keyword evidence="3" id="KW-0804">Transcription</keyword>
<dbReference type="GO" id="GO:0003700">
    <property type="term" value="F:DNA-binding transcription factor activity"/>
    <property type="evidence" value="ECO:0007669"/>
    <property type="project" value="InterPro"/>
</dbReference>
<comment type="caution">
    <text evidence="5">The sequence shown here is derived from an EMBL/GenBank/DDBJ whole genome shotgun (WGS) entry which is preliminary data.</text>
</comment>
<sequence length="121" mass="13800">MAWKFDNNQPIYIQICNIIKLQIVTGQLQTGERLPSVRDLADIAGVNPNTIQRALSDLETQGFVYAKRTSGRFVTDNQELISLTRHLLAEEELTNFVTNMQNLGFKDEEILPELEKHLKGE</sequence>
<keyword evidence="6" id="KW-1185">Reference proteome</keyword>
<dbReference type="SMART" id="SM00345">
    <property type="entry name" value="HTH_GNTR"/>
    <property type="match status" value="1"/>
</dbReference>
<evidence type="ECO:0000259" key="4">
    <source>
        <dbReference type="PROSITE" id="PS50949"/>
    </source>
</evidence>
<gene>
    <name evidence="5" type="ORF">HF992_06260</name>
</gene>
<dbReference type="CDD" id="cd07377">
    <property type="entry name" value="WHTH_GntR"/>
    <property type="match status" value="1"/>
</dbReference>